<organism evidence="1">
    <name type="scientific">Solanum lycopersicum</name>
    <name type="common">Tomato</name>
    <name type="synonym">Lycopersicon esculentum</name>
    <dbReference type="NCBI Taxonomy" id="4081"/>
    <lineage>
        <taxon>Eukaryota</taxon>
        <taxon>Viridiplantae</taxon>
        <taxon>Streptophyta</taxon>
        <taxon>Embryophyta</taxon>
        <taxon>Tracheophyta</taxon>
        <taxon>Spermatophyta</taxon>
        <taxon>Magnoliopsida</taxon>
        <taxon>eudicotyledons</taxon>
        <taxon>Gunneridae</taxon>
        <taxon>Pentapetalae</taxon>
        <taxon>asterids</taxon>
        <taxon>lamiids</taxon>
        <taxon>Solanales</taxon>
        <taxon>Solanaceae</taxon>
        <taxon>Solanoideae</taxon>
        <taxon>Solaneae</taxon>
        <taxon>Solanum</taxon>
        <taxon>Solanum subgen. Lycopersicon</taxon>
    </lineage>
</organism>
<protein>
    <submittedName>
        <fullName evidence="1">Uncharacterized protein</fullName>
    </submittedName>
</protein>
<dbReference type="AlphaFoldDB" id="A0A3Q7GSC5"/>
<reference evidence="1" key="2">
    <citation type="submission" date="2019-01" db="UniProtKB">
        <authorList>
            <consortium name="EnsemblPlants"/>
        </authorList>
    </citation>
    <scope>IDENTIFICATION</scope>
    <source>
        <strain evidence="1">cv. Heinz 1706</strain>
    </source>
</reference>
<sequence>MNLRITRKLKLSHYRFYPPISGTIMTFPCRRTSAIYHRSRVSSQIICFSSRTRPVKDFFQDFGDVFGSNPLLAL</sequence>
<dbReference type="Proteomes" id="UP000004994">
    <property type="component" value="Chromosome 6"/>
</dbReference>
<reference evidence="1" key="1">
    <citation type="journal article" date="2012" name="Nature">
        <title>The tomato genome sequence provides insights into fleshy fruit evolution.</title>
        <authorList>
            <consortium name="Tomato Genome Consortium"/>
        </authorList>
    </citation>
    <scope>NUCLEOTIDE SEQUENCE [LARGE SCALE GENOMIC DNA]</scope>
    <source>
        <strain evidence="1">cv. Heinz 1706</strain>
    </source>
</reference>
<dbReference type="InParanoid" id="A0A3Q7GSC5"/>
<evidence type="ECO:0000313" key="1">
    <source>
        <dbReference type="EnsemblPlants" id="Solyc06g009810.3.1.1"/>
    </source>
</evidence>
<proteinExistence type="predicted"/>
<keyword evidence="2" id="KW-1185">Reference proteome</keyword>
<evidence type="ECO:0000313" key="2">
    <source>
        <dbReference type="Proteomes" id="UP000004994"/>
    </source>
</evidence>
<name>A0A3Q7GSC5_SOLLC</name>
<accession>A0A3Q7GSC5</accession>
<dbReference type="Gramene" id="Solyc06g009810.3.1">
    <property type="protein sequence ID" value="Solyc06g009810.3.1.1"/>
    <property type="gene ID" value="Solyc06g009810.3"/>
</dbReference>
<dbReference type="EnsemblPlants" id="Solyc06g009810.3.1">
    <property type="protein sequence ID" value="Solyc06g009810.3.1.1"/>
    <property type="gene ID" value="Solyc06g009810.3"/>
</dbReference>